<proteinExistence type="predicted"/>
<feature type="compositionally biased region" description="Low complexity" evidence="1">
    <location>
        <begin position="300"/>
        <end position="336"/>
    </location>
</feature>
<dbReference type="Proteomes" id="UP000225277">
    <property type="component" value="Unassembled WGS sequence"/>
</dbReference>
<dbReference type="RefSeq" id="XP_023630295.1">
    <property type="nucleotide sequence ID" value="XM_023774527.1"/>
</dbReference>
<sequence>MELNCTQCPISVKNGAGLRLRPRSLRGEGFGSLGGMDTVIKSRRARVRMMAVGWLVGTGFSIAIYFVSFRFFLLLLLLLLLLSPENLGLLALSFILYLQYTPSLLIHPSPQRNPPLQNYYYYYSMAAANSPQKQCYFPDGTPTNFKKDTIAPCDPDPTSSHSACCPADSVCLSNGLCFQQVAWGNRVSRSACTDEEWESERCAGVCTDVWTRDPISLYLVQPDSERGNFCCGGMYNGTSCPARSKGSYEPFELEKGLALFPNTSLTLEEYAMEVQRNSSARVDNEEEEEEAVVGGGNGNGATTTPSSTPTDPANTTNPSTSSPPTLEATTTSNNNTPPIIALGISLGMLLLITTALLFFQWRKANSLQKQLEQVKLSTTTTPLVSETSYFPPPPSQSHDGGGVAGWSAITQQQQQLQHSPGWNGNGSGNGNGMSEGWSSLPSSDLRSEMGSERGLIGGLGELSDERRRGELQG</sequence>
<dbReference type="STRING" id="112498.A0A2D3VHA3"/>
<keyword evidence="4" id="KW-1185">Reference proteome</keyword>
<keyword evidence="2" id="KW-1133">Transmembrane helix</keyword>
<dbReference type="EMBL" id="FJUY01000017">
    <property type="protein sequence ID" value="CZT23571.1"/>
    <property type="molecule type" value="Genomic_DNA"/>
</dbReference>
<feature type="transmembrane region" description="Helical" evidence="2">
    <location>
        <begin position="51"/>
        <end position="81"/>
    </location>
</feature>
<feature type="compositionally biased region" description="Polar residues" evidence="1">
    <location>
        <begin position="408"/>
        <end position="420"/>
    </location>
</feature>
<feature type="compositionally biased region" description="Gly residues" evidence="1">
    <location>
        <begin position="423"/>
        <end position="433"/>
    </location>
</feature>
<dbReference type="AlphaFoldDB" id="A0A2D3VHA3"/>
<feature type="transmembrane region" description="Helical" evidence="2">
    <location>
        <begin position="339"/>
        <end position="361"/>
    </location>
</feature>
<keyword evidence="2" id="KW-0472">Membrane</keyword>
<evidence type="ECO:0000313" key="4">
    <source>
        <dbReference type="Proteomes" id="UP000225277"/>
    </source>
</evidence>
<feature type="compositionally biased region" description="Basic and acidic residues" evidence="1">
    <location>
        <begin position="463"/>
        <end position="473"/>
    </location>
</feature>
<dbReference type="GeneID" id="35604357"/>
<organism evidence="3 4">
    <name type="scientific">Ramularia collo-cygni</name>
    <dbReference type="NCBI Taxonomy" id="112498"/>
    <lineage>
        <taxon>Eukaryota</taxon>
        <taxon>Fungi</taxon>
        <taxon>Dikarya</taxon>
        <taxon>Ascomycota</taxon>
        <taxon>Pezizomycotina</taxon>
        <taxon>Dothideomycetes</taxon>
        <taxon>Dothideomycetidae</taxon>
        <taxon>Mycosphaerellales</taxon>
        <taxon>Mycosphaerellaceae</taxon>
        <taxon>Ramularia</taxon>
    </lineage>
</organism>
<gene>
    <name evidence="3" type="ORF">RCC_09285</name>
</gene>
<reference evidence="3 4" key="1">
    <citation type="submission" date="2016-03" db="EMBL/GenBank/DDBJ databases">
        <authorList>
            <person name="Ploux O."/>
        </authorList>
    </citation>
    <scope>NUCLEOTIDE SEQUENCE [LARGE SCALE GENOMIC DNA]</scope>
    <source>
        <strain evidence="3 4">URUG2</strain>
    </source>
</reference>
<accession>A0A2D3VHA3</accession>
<evidence type="ECO:0000256" key="1">
    <source>
        <dbReference type="SAM" id="MobiDB-lite"/>
    </source>
</evidence>
<evidence type="ECO:0000256" key="2">
    <source>
        <dbReference type="SAM" id="Phobius"/>
    </source>
</evidence>
<keyword evidence="2" id="KW-0812">Transmembrane</keyword>
<dbReference type="OrthoDB" id="3912985at2759"/>
<feature type="region of interest" description="Disordered" evidence="1">
    <location>
        <begin position="383"/>
        <end position="473"/>
    </location>
</feature>
<feature type="transmembrane region" description="Helical" evidence="2">
    <location>
        <begin position="87"/>
        <end position="106"/>
    </location>
</feature>
<name>A0A2D3VHA3_9PEZI</name>
<feature type="region of interest" description="Disordered" evidence="1">
    <location>
        <begin position="276"/>
        <end position="336"/>
    </location>
</feature>
<evidence type="ECO:0000313" key="3">
    <source>
        <dbReference type="EMBL" id="CZT23571.1"/>
    </source>
</evidence>
<protein>
    <submittedName>
        <fullName evidence="3">Uncharacterized protein</fullName>
    </submittedName>
</protein>